<keyword evidence="4 10" id="KW-0808">Transferase</keyword>
<comment type="caution">
    <text evidence="13">The sequence shown here is derived from an EMBL/GenBank/DDBJ whole genome shotgun (WGS) entry which is preliminary data.</text>
</comment>
<keyword evidence="1 10" id="KW-1003">Cell membrane</keyword>
<evidence type="ECO:0000256" key="4">
    <source>
        <dbReference type="ARBA" id="ARBA00022679"/>
    </source>
</evidence>
<dbReference type="PANTHER" id="PTHR21015">
    <property type="entry name" value="UDP-N-ACETYLGLUCOSAMINE--N-ACETYLMURAMYL-(PENTAPEPTIDE) PYROPHOSPHORYL-UNDECAPRENOL N-ACETYLGLUCOSAMINE TRANSFERASE 1"/>
    <property type="match status" value="1"/>
</dbReference>
<protein>
    <recommendedName>
        <fullName evidence="10">UDP-N-acetylglucosamine--N-acetylmuramyl-(pentapeptide) pyrophosphoryl-undecaprenol N-acetylglucosamine transferase</fullName>
        <ecNumber evidence="10">2.4.1.227</ecNumber>
    </recommendedName>
    <alternativeName>
        <fullName evidence="10">Undecaprenyl-PP-MurNAc-pentapeptide-UDPGlcNAc GlcNAc transferase</fullName>
    </alternativeName>
</protein>
<evidence type="ECO:0000256" key="10">
    <source>
        <dbReference type="HAMAP-Rule" id="MF_00033"/>
    </source>
</evidence>
<keyword evidence="5 10" id="KW-0133">Cell shape</keyword>
<dbReference type="NCBIfam" id="TIGR01133">
    <property type="entry name" value="murG"/>
    <property type="match status" value="1"/>
</dbReference>
<dbReference type="CDD" id="cd03785">
    <property type="entry name" value="GT28_MurG"/>
    <property type="match status" value="1"/>
</dbReference>
<dbReference type="Proteomes" id="UP001526225">
    <property type="component" value="Unassembled WGS sequence"/>
</dbReference>
<dbReference type="InterPro" id="IPR004276">
    <property type="entry name" value="GlycoTrans_28_N"/>
</dbReference>
<comment type="pathway">
    <text evidence="10">Cell wall biogenesis; peptidoglycan biosynthesis.</text>
</comment>
<comment type="similarity">
    <text evidence="10">Belongs to the glycosyltransferase 28 family. MurG subfamily.</text>
</comment>
<feature type="domain" description="Glycosyltransferase family 28 N-terminal" evidence="11">
    <location>
        <begin position="3"/>
        <end position="142"/>
    </location>
</feature>
<evidence type="ECO:0000256" key="3">
    <source>
        <dbReference type="ARBA" id="ARBA00022676"/>
    </source>
</evidence>
<reference evidence="13 14" key="1">
    <citation type="submission" date="2022-10" db="EMBL/GenBank/DDBJ databases">
        <title>Weissella fermenti sp. nov., isolated from fermented cabbage.</title>
        <authorList>
            <person name="Lee J.K."/>
            <person name="Baek J.H."/>
            <person name="Choi D.G."/>
            <person name="Kim J.M."/>
            <person name="Jeon C.O."/>
        </authorList>
    </citation>
    <scope>NUCLEOTIDE SEQUENCE [LARGE SCALE GENOMIC DNA]</scope>
    <source>
        <strain evidence="13 14">KACC 18534</strain>
    </source>
</reference>
<organism evidence="13 14">
    <name type="scientific">Weissella ceti</name>
    <dbReference type="NCBI Taxonomy" id="759620"/>
    <lineage>
        <taxon>Bacteria</taxon>
        <taxon>Bacillati</taxon>
        <taxon>Bacillota</taxon>
        <taxon>Bacilli</taxon>
        <taxon>Lactobacillales</taxon>
        <taxon>Lactobacillaceae</taxon>
        <taxon>Weissella</taxon>
    </lineage>
</organism>
<feature type="domain" description="Glycosyl transferase family 28 C-terminal" evidence="12">
    <location>
        <begin position="188"/>
        <end position="355"/>
    </location>
</feature>
<feature type="binding site" evidence="10">
    <location>
        <position position="195"/>
    </location>
    <ligand>
        <name>UDP-N-acetyl-alpha-D-glucosamine</name>
        <dbReference type="ChEBI" id="CHEBI:57705"/>
    </ligand>
</feature>
<dbReference type="InterPro" id="IPR007235">
    <property type="entry name" value="Glyco_trans_28_C"/>
</dbReference>
<evidence type="ECO:0000259" key="11">
    <source>
        <dbReference type="Pfam" id="PF03033"/>
    </source>
</evidence>
<proteinExistence type="inferred from homology"/>
<evidence type="ECO:0000256" key="2">
    <source>
        <dbReference type="ARBA" id="ARBA00022618"/>
    </source>
</evidence>
<evidence type="ECO:0000256" key="7">
    <source>
        <dbReference type="ARBA" id="ARBA00023136"/>
    </source>
</evidence>
<evidence type="ECO:0000313" key="14">
    <source>
        <dbReference type="Proteomes" id="UP001526225"/>
    </source>
</evidence>
<dbReference type="GO" id="GO:0016757">
    <property type="term" value="F:glycosyltransferase activity"/>
    <property type="evidence" value="ECO:0007669"/>
    <property type="project" value="UniProtKB-KW"/>
</dbReference>
<dbReference type="EMBL" id="JAOZFE010000001">
    <property type="protein sequence ID" value="MCW0952669.1"/>
    <property type="molecule type" value="Genomic_DNA"/>
</dbReference>
<comment type="function">
    <text evidence="10">Cell wall formation. Catalyzes the transfer of a GlcNAc subunit on undecaprenyl-pyrophosphoryl-MurNAc-pentapeptide (lipid intermediate I) to form undecaprenyl-pyrophosphoryl-MurNAc-(pentapeptide)GlcNAc (lipid intermediate II).</text>
</comment>
<keyword evidence="6 10" id="KW-0573">Peptidoglycan synthesis</keyword>
<feature type="binding site" evidence="10">
    <location>
        <position position="124"/>
    </location>
    <ligand>
        <name>UDP-N-acetyl-alpha-D-glucosamine</name>
        <dbReference type="ChEBI" id="CHEBI:57705"/>
    </ligand>
</feature>
<feature type="binding site" evidence="10">
    <location>
        <position position="297"/>
    </location>
    <ligand>
        <name>UDP-N-acetyl-alpha-D-glucosamine</name>
        <dbReference type="ChEBI" id="CHEBI:57705"/>
    </ligand>
</feature>
<evidence type="ECO:0000256" key="8">
    <source>
        <dbReference type="ARBA" id="ARBA00023306"/>
    </source>
</evidence>
<keyword evidence="3 10" id="KW-0328">Glycosyltransferase</keyword>
<keyword evidence="8 10" id="KW-0131">Cell cycle</keyword>
<evidence type="ECO:0000256" key="6">
    <source>
        <dbReference type="ARBA" id="ARBA00022984"/>
    </source>
</evidence>
<evidence type="ECO:0000256" key="5">
    <source>
        <dbReference type="ARBA" id="ARBA00022960"/>
    </source>
</evidence>
<name>A0ABT3E2M5_9LACO</name>
<keyword evidence="2 10" id="KW-0132">Cell division</keyword>
<feature type="binding site" evidence="10">
    <location>
        <position position="252"/>
    </location>
    <ligand>
        <name>UDP-N-acetyl-alpha-D-glucosamine</name>
        <dbReference type="ChEBI" id="CHEBI:57705"/>
    </ligand>
</feature>
<dbReference type="EC" id="2.4.1.227" evidence="10"/>
<sequence>MRIVVSGGGTGGHIYPALATIKKMQERDPELEVLYIGGERGLEKDIVPAAGVNFKAIAIQGFNRSAVLDNFKTVKLFLAGTNKVRKMLREFQPDVVIGTGGYVSGPVLYAAQMLKIPTVIHEQNSVVGVTNKFLSRKATKVGVAFPAAMSAFKKGQATVVGNPRAQEVVEAGGDFDWNALGLSEDLPTVLVFGGSQGALKLNRAMLDSAVRFAERDYQVIFATGTNRFEEVTAEILNEEIIIPANMSIVPYISNMPALMPLVDLVVGRAGATSLAEQTALGKPMVLIPSPYVTNDHQTKNAQSLVQAGAATMLTEAELAGDTLFEAVDNIMSNVPTRQTMAEQAKKLGVPDAADQFANLVESTLTDYQA</sequence>
<evidence type="ECO:0000256" key="1">
    <source>
        <dbReference type="ARBA" id="ARBA00022475"/>
    </source>
</evidence>
<dbReference type="Pfam" id="PF03033">
    <property type="entry name" value="Glyco_transf_28"/>
    <property type="match status" value="1"/>
</dbReference>
<dbReference type="SUPFAM" id="SSF53756">
    <property type="entry name" value="UDP-Glycosyltransferase/glycogen phosphorylase"/>
    <property type="match status" value="1"/>
</dbReference>
<keyword evidence="7 10" id="KW-0472">Membrane</keyword>
<dbReference type="RefSeq" id="WP_264336024.1">
    <property type="nucleotide sequence ID" value="NZ_JAOZFE010000001.1"/>
</dbReference>
<accession>A0ABT3E2M5</accession>
<evidence type="ECO:0000313" key="13">
    <source>
        <dbReference type="EMBL" id="MCW0952669.1"/>
    </source>
</evidence>
<feature type="binding site" evidence="10">
    <location>
        <begin position="10"/>
        <end position="12"/>
    </location>
    <ligand>
        <name>UDP-N-acetyl-alpha-D-glucosamine</name>
        <dbReference type="ChEBI" id="CHEBI:57705"/>
    </ligand>
</feature>
<dbReference type="PANTHER" id="PTHR21015:SF22">
    <property type="entry name" value="GLYCOSYLTRANSFERASE"/>
    <property type="match status" value="1"/>
</dbReference>
<keyword evidence="9 10" id="KW-0961">Cell wall biogenesis/degradation</keyword>
<evidence type="ECO:0000256" key="9">
    <source>
        <dbReference type="ARBA" id="ARBA00023316"/>
    </source>
</evidence>
<gene>
    <name evidence="10 13" type="primary">murG</name>
    <name evidence="13" type="ORF">OIT44_01075</name>
</gene>
<comment type="caution">
    <text evidence="10">Lacks conserved residue(s) required for the propagation of feature annotation.</text>
</comment>
<keyword evidence="14" id="KW-1185">Reference proteome</keyword>
<dbReference type="Gene3D" id="3.40.50.2000">
    <property type="entry name" value="Glycogen Phosphorylase B"/>
    <property type="match status" value="2"/>
</dbReference>
<evidence type="ECO:0000259" key="12">
    <source>
        <dbReference type="Pfam" id="PF04101"/>
    </source>
</evidence>
<dbReference type="Pfam" id="PF04101">
    <property type="entry name" value="Glyco_tran_28_C"/>
    <property type="match status" value="1"/>
</dbReference>
<comment type="subcellular location">
    <subcellularLocation>
        <location evidence="10">Cell membrane</location>
        <topology evidence="10">Peripheral membrane protein</topology>
        <orientation evidence="10">Cytoplasmic side</orientation>
    </subcellularLocation>
</comment>
<dbReference type="InterPro" id="IPR006009">
    <property type="entry name" value="GlcNAc_MurG"/>
</dbReference>
<dbReference type="HAMAP" id="MF_00033">
    <property type="entry name" value="MurG"/>
    <property type="match status" value="1"/>
</dbReference>
<comment type="catalytic activity">
    <reaction evidence="10">
        <text>Mur2Ac(oyl-L-Ala-gamma-D-Glu-L-Lys-D-Ala-D-Ala)-di-trans,octa-cis-undecaprenyl diphosphate + UDP-N-acetyl-alpha-D-glucosamine = beta-D-GlcNAc-(1-&gt;4)-Mur2Ac(oyl-L-Ala-gamma-D-Glu-L-Lys-D-Ala-D-Ala)-di-trans,octa-cis-undecaprenyl diphosphate + UDP + H(+)</text>
        <dbReference type="Rhea" id="RHEA:23192"/>
        <dbReference type="ChEBI" id="CHEBI:15378"/>
        <dbReference type="ChEBI" id="CHEBI:57705"/>
        <dbReference type="ChEBI" id="CHEBI:58223"/>
        <dbReference type="ChEBI" id="CHEBI:60032"/>
        <dbReference type="ChEBI" id="CHEBI:60033"/>
        <dbReference type="EC" id="2.4.1.227"/>
    </reaction>
</comment>